<name>A0AAN6G6L9_9BASI</name>
<evidence type="ECO:0000256" key="5">
    <source>
        <dbReference type="SAM" id="MobiDB-lite"/>
    </source>
</evidence>
<feature type="transmembrane region" description="Helical" evidence="6">
    <location>
        <begin position="39"/>
        <end position="59"/>
    </location>
</feature>
<dbReference type="InterPro" id="IPR036259">
    <property type="entry name" value="MFS_trans_sf"/>
</dbReference>
<feature type="region of interest" description="Disordered" evidence="5">
    <location>
        <begin position="459"/>
        <end position="507"/>
    </location>
</feature>
<dbReference type="CDD" id="cd17316">
    <property type="entry name" value="MFS_SV2_like"/>
    <property type="match status" value="1"/>
</dbReference>
<feature type="transmembrane region" description="Helical" evidence="6">
    <location>
        <begin position="351"/>
        <end position="376"/>
    </location>
</feature>
<evidence type="ECO:0000256" key="2">
    <source>
        <dbReference type="ARBA" id="ARBA00022692"/>
    </source>
</evidence>
<keyword evidence="3 6" id="KW-1133">Transmembrane helix</keyword>
<dbReference type="Proteomes" id="UP001176521">
    <property type="component" value="Unassembled WGS sequence"/>
</dbReference>
<feature type="transmembrane region" description="Helical" evidence="6">
    <location>
        <begin position="177"/>
        <end position="195"/>
    </location>
</feature>
<feature type="transmembrane region" description="Helical" evidence="6">
    <location>
        <begin position="428"/>
        <end position="452"/>
    </location>
</feature>
<protein>
    <recommendedName>
        <fullName evidence="7">Major facilitator superfamily (MFS) profile domain-containing protein</fullName>
    </recommendedName>
</protein>
<dbReference type="Gene3D" id="1.20.1250.20">
    <property type="entry name" value="MFS general substrate transporter like domains"/>
    <property type="match status" value="2"/>
</dbReference>
<feature type="transmembrane region" description="Helical" evidence="6">
    <location>
        <begin position="79"/>
        <end position="98"/>
    </location>
</feature>
<feature type="transmembrane region" description="Helical" evidence="6">
    <location>
        <begin position="388"/>
        <end position="408"/>
    </location>
</feature>
<feature type="compositionally biased region" description="Basic and acidic residues" evidence="5">
    <location>
        <begin position="497"/>
        <end position="507"/>
    </location>
</feature>
<feature type="transmembrane region" description="Helical" evidence="6">
    <location>
        <begin position="299"/>
        <end position="319"/>
    </location>
</feature>
<dbReference type="SUPFAM" id="SSF103473">
    <property type="entry name" value="MFS general substrate transporter"/>
    <property type="match status" value="1"/>
</dbReference>
<dbReference type="PROSITE" id="PS50850">
    <property type="entry name" value="MFS"/>
    <property type="match status" value="1"/>
</dbReference>
<feature type="transmembrane region" description="Helical" evidence="6">
    <location>
        <begin position="137"/>
        <end position="156"/>
    </location>
</feature>
<proteinExistence type="predicted"/>
<dbReference type="GO" id="GO:0015355">
    <property type="term" value="F:secondary active monocarboxylate transmembrane transporter activity"/>
    <property type="evidence" value="ECO:0007669"/>
    <property type="project" value="TreeGrafter"/>
</dbReference>
<dbReference type="GO" id="GO:0005886">
    <property type="term" value="C:plasma membrane"/>
    <property type="evidence" value="ECO:0007669"/>
    <property type="project" value="TreeGrafter"/>
</dbReference>
<keyword evidence="9" id="KW-1185">Reference proteome</keyword>
<dbReference type="Pfam" id="PF07690">
    <property type="entry name" value="MFS_1"/>
    <property type="match status" value="1"/>
</dbReference>
<accession>A0AAN6G6L9</accession>
<evidence type="ECO:0000256" key="6">
    <source>
        <dbReference type="SAM" id="Phobius"/>
    </source>
</evidence>
<comment type="subcellular location">
    <subcellularLocation>
        <location evidence="1">Membrane</location>
        <topology evidence="1">Multi-pass membrane protein</topology>
    </subcellularLocation>
</comment>
<keyword evidence="2 6" id="KW-0812">Transmembrane</keyword>
<dbReference type="PANTHER" id="PTHR23508">
    <property type="entry name" value="CARBOXYLIC ACID TRANSPORTER PROTEIN HOMOLOG"/>
    <property type="match status" value="1"/>
</dbReference>
<dbReference type="InterPro" id="IPR020846">
    <property type="entry name" value="MFS_dom"/>
</dbReference>
<feature type="transmembrane region" description="Helical" evidence="6">
    <location>
        <begin position="261"/>
        <end position="279"/>
    </location>
</feature>
<evidence type="ECO:0000313" key="9">
    <source>
        <dbReference type="Proteomes" id="UP001176521"/>
    </source>
</evidence>
<dbReference type="EMBL" id="JAPDMQ010000497">
    <property type="protein sequence ID" value="KAK0523657.1"/>
    <property type="molecule type" value="Genomic_DNA"/>
</dbReference>
<feature type="transmembrane region" description="Helical" evidence="6">
    <location>
        <begin position="326"/>
        <end position="345"/>
    </location>
</feature>
<evidence type="ECO:0000313" key="8">
    <source>
        <dbReference type="EMBL" id="KAK0523657.1"/>
    </source>
</evidence>
<feature type="compositionally biased region" description="Acidic residues" evidence="5">
    <location>
        <begin position="486"/>
        <end position="496"/>
    </location>
</feature>
<dbReference type="GO" id="GO:0035879">
    <property type="term" value="P:plasma membrane lactate transport"/>
    <property type="evidence" value="ECO:0007669"/>
    <property type="project" value="TreeGrafter"/>
</dbReference>
<feature type="domain" description="Major facilitator superfamily (MFS) profile" evidence="7">
    <location>
        <begin position="41"/>
        <end position="462"/>
    </location>
</feature>
<evidence type="ECO:0000259" key="7">
    <source>
        <dbReference type="PROSITE" id="PS50850"/>
    </source>
</evidence>
<dbReference type="PANTHER" id="PTHR23508:SF10">
    <property type="entry name" value="CARBOXYLIC ACID TRANSPORTER PROTEIN HOMOLOG"/>
    <property type="match status" value="1"/>
</dbReference>
<evidence type="ECO:0000256" key="3">
    <source>
        <dbReference type="ARBA" id="ARBA00022989"/>
    </source>
</evidence>
<reference evidence="8" key="1">
    <citation type="journal article" date="2023" name="PhytoFront">
        <title>Draft Genome Resources of Seven Strains of Tilletia horrida, Causal Agent of Kernel Smut of Rice.</title>
        <authorList>
            <person name="Khanal S."/>
            <person name="Antony Babu S."/>
            <person name="Zhou X.G."/>
        </authorList>
    </citation>
    <scope>NUCLEOTIDE SEQUENCE</scope>
    <source>
        <strain evidence="8">TX3</strain>
    </source>
</reference>
<feature type="transmembrane region" description="Helical" evidence="6">
    <location>
        <begin position="201"/>
        <end position="220"/>
    </location>
</feature>
<dbReference type="AlphaFoldDB" id="A0AAN6G6L9"/>
<evidence type="ECO:0000256" key="1">
    <source>
        <dbReference type="ARBA" id="ARBA00004141"/>
    </source>
</evidence>
<comment type="caution">
    <text evidence="8">The sequence shown here is derived from an EMBL/GenBank/DDBJ whole genome shotgun (WGS) entry which is preliminary data.</text>
</comment>
<evidence type="ECO:0000256" key="4">
    <source>
        <dbReference type="ARBA" id="ARBA00023136"/>
    </source>
</evidence>
<organism evidence="8 9">
    <name type="scientific">Tilletia horrida</name>
    <dbReference type="NCBI Taxonomy" id="155126"/>
    <lineage>
        <taxon>Eukaryota</taxon>
        <taxon>Fungi</taxon>
        <taxon>Dikarya</taxon>
        <taxon>Basidiomycota</taxon>
        <taxon>Ustilaginomycotina</taxon>
        <taxon>Exobasidiomycetes</taxon>
        <taxon>Tilletiales</taxon>
        <taxon>Tilletiaceae</taxon>
        <taxon>Tilletia</taxon>
    </lineage>
</organism>
<feature type="transmembrane region" description="Helical" evidence="6">
    <location>
        <begin position="110"/>
        <end position="131"/>
    </location>
</feature>
<dbReference type="InterPro" id="IPR011701">
    <property type="entry name" value="MFS"/>
</dbReference>
<sequence length="507" mass="54332">MHPALQAILRLPSKAELERNRAGGVNPLKIMATIKPLPAAFFLCAWFAWIVDACDIFALSLSIARLSTYFGFGNSNHQVMFASTVSTLLRPIGALVFGGLSDRYGRKWPFIFNLLCISLLSLATSFCRTFAEFMAVRALFGIGVGGTWGLAATTGLENLDGPARALLSGILQEGFSLGYIISAVVNIIASTHLAGPDGWRALFIFGACASALAAFFRLLLPESPYFVQRRPKIASSSWSSAKLRRTCAEVKLVLSKYWGRTLYGTCMMILLVMLARATSEMYPLLLSLTKGLSQTKTSQLIIIGSVGAILGGIIGGFASHHIGHRYTIIASKLLAGVLIPAWLLPHSFSGLAAGVFFLQMAAHGGTGVIPGLLSNLSPPQYRATMSGLMLQLGIMISSFSGPTMTAIGDRMQIPNPNFKPGNGSLKTVPDYTATSGIFTGIVIGCLVLFTLLGPDFTNPPEQVSEMESQPVAENDSDEPQLSPQATDEDADIETDDKELPKDDIAEK</sequence>
<gene>
    <name evidence="8" type="ORF">OC842_006073</name>
</gene>
<keyword evidence="4 6" id="KW-0472">Membrane</keyword>